<evidence type="ECO:0000313" key="2">
    <source>
        <dbReference type="EMBL" id="EEY67387.1"/>
    </source>
</evidence>
<dbReference type="VEuPathDB" id="FungiDB:PITG_04405"/>
<dbReference type="GeneID" id="9466274"/>
<dbReference type="OMA" id="GTPKICH"/>
<dbReference type="PROSITE" id="PS50011">
    <property type="entry name" value="PROTEIN_KINASE_DOM"/>
    <property type="match status" value="1"/>
</dbReference>
<dbReference type="AlphaFoldDB" id="D0N174"/>
<dbReference type="SUPFAM" id="SSF56112">
    <property type="entry name" value="Protein kinase-like (PK-like)"/>
    <property type="match status" value="1"/>
</dbReference>
<dbReference type="InterPro" id="IPR000719">
    <property type="entry name" value="Prot_kinase_dom"/>
</dbReference>
<evidence type="ECO:0000313" key="3">
    <source>
        <dbReference type="Proteomes" id="UP000006643"/>
    </source>
</evidence>
<name>D0N174_PHYIT</name>
<dbReference type="STRING" id="403677.D0N174"/>
<dbReference type="GO" id="GO:0004674">
    <property type="term" value="F:protein serine/threonine kinase activity"/>
    <property type="evidence" value="ECO:0007669"/>
    <property type="project" value="TreeGrafter"/>
</dbReference>
<proteinExistence type="predicted"/>
<dbReference type="HOGENOM" id="CLU_000288_7_38_1"/>
<dbReference type="InterPro" id="IPR001245">
    <property type="entry name" value="Ser-Thr/Tyr_kinase_cat_dom"/>
</dbReference>
<feature type="domain" description="Protein kinase" evidence="1">
    <location>
        <begin position="160"/>
        <end position="462"/>
    </location>
</feature>
<gene>
    <name evidence="2" type="ORF">PITG_04405</name>
</gene>
<organism evidence="2 3">
    <name type="scientific">Phytophthora infestans (strain T30-4)</name>
    <name type="common">Potato late blight agent</name>
    <dbReference type="NCBI Taxonomy" id="403677"/>
    <lineage>
        <taxon>Eukaryota</taxon>
        <taxon>Sar</taxon>
        <taxon>Stramenopiles</taxon>
        <taxon>Oomycota</taxon>
        <taxon>Peronosporomycetes</taxon>
        <taxon>Peronosporales</taxon>
        <taxon>Peronosporaceae</taxon>
        <taxon>Phytophthora</taxon>
    </lineage>
</organism>
<dbReference type="Pfam" id="PF07714">
    <property type="entry name" value="PK_Tyr_Ser-Thr"/>
    <property type="match status" value="1"/>
</dbReference>
<dbReference type="Gene3D" id="1.10.510.10">
    <property type="entry name" value="Transferase(Phosphotransferase) domain 1"/>
    <property type="match status" value="1"/>
</dbReference>
<dbReference type="Proteomes" id="UP000006643">
    <property type="component" value="Unassembled WGS sequence"/>
</dbReference>
<dbReference type="RefSeq" id="XP_002906035.1">
    <property type="nucleotide sequence ID" value="XM_002905989.1"/>
</dbReference>
<dbReference type="PANTHER" id="PTHR44329">
    <property type="entry name" value="SERINE/THREONINE-PROTEIN KINASE TNNI3K-RELATED"/>
    <property type="match status" value="1"/>
</dbReference>
<dbReference type="InterPro" id="IPR051681">
    <property type="entry name" value="Ser/Thr_Kinases-Pseudokinases"/>
</dbReference>
<dbReference type="eggNOG" id="KOG0192">
    <property type="taxonomic scope" value="Eukaryota"/>
</dbReference>
<sequence length="484" mass="55605">MFHIATLVSSFLAAHDATSSDVLQQQCQDTKDEFHELFSNVYERLRHVRRALEGCGKSNLFLVVAILALQRRLVARFHAAVTTHNSLNVLIRFATKRSTLEKLQEIHQEIDPLFGLLGLRKNAEMTKWRRQWEVQCERMYALFRGRVGDPKPIVAQLSNPQIAEILGIMKFEHEFHKNELEQQQQAKLVYATMIRILKCSSVPKISPFFIPPVDLDVKEERGEIEDTSCTVRQGVYDQETRLIAQYLSADNRYARQLFWAATEIWHGFEHPNVAKIVGESMLLSQPCVVWEDAAAHGNFIRFFASERGCNQRKLWRMFLQVGHGLSHIHQRGGTHGSLKCSHILVDESGTPKICHFELINAAVGSVDRWKGPEYNLGKGEDPSKPGDVYAFGLCIIEARTGIIPYGTDCEESIKNQLEELECYPRPDGLRDDEWNVVKRFVAHDPRDRPTMALAIEMIEELAWKESFEEKKWREEDQILGHQSK</sequence>
<keyword evidence="3" id="KW-1185">Reference proteome</keyword>
<dbReference type="EMBL" id="DS028122">
    <property type="protein sequence ID" value="EEY67387.1"/>
    <property type="molecule type" value="Genomic_DNA"/>
</dbReference>
<dbReference type="OrthoDB" id="5966500at2759"/>
<reference evidence="3" key="1">
    <citation type="journal article" date="2009" name="Nature">
        <title>Genome sequence and analysis of the Irish potato famine pathogen Phytophthora infestans.</title>
        <authorList>
            <consortium name="The Broad Institute Genome Sequencing Platform"/>
            <person name="Haas B.J."/>
            <person name="Kamoun S."/>
            <person name="Zody M.C."/>
            <person name="Jiang R.H."/>
            <person name="Handsaker R.E."/>
            <person name="Cano L.M."/>
            <person name="Grabherr M."/>
            <person name="Kodira C.D."/>
            <person name="Raffaele S."/>
            <person name="Torto-Alalibo T."/>
            <person name="Bozkurt T.O."/>
            <person name="Ah-Fong A.M."/>
            <person name="Alvarado L."/>
            <person name="Anderson V.L."/>
            <person name="Armstrong M.R."/>
            <person name="Avrova A."/>
            <person name="Baxter L."/>
            <person name="Beynon J."/>
            <person name="Boevink P.C."/>
            <person name="Bollmann S.R."/>
            <person name="Bos J.I."/>
            <person name="Bulone V."/>
            <person name="Cai G."/>
            <person name="Cakir C."/>
            <person name="Carrington J.C."/>
            <person name="Chawner M."/>
            <person name="Conti L."/>
            <person name="Costanzo S."/>
            <person name="Ewan R."/>
            <person name="Fahlgren N."/>
            <person name="Fischbach M.A."/>
            <person name="Fugelstad J."/>
            <person name="Gilroy E.M."/>
            <person name="Gnerre S."/>
            <person name="Green P.J."/>
            <person name="Grenville-Briggs L.J."/>
            <person name="Griffith J."/>
            <person name="Grunwald N.J."/>
            <person name="Horn K."/>
            <person name="Horner N.R."/>
            <person name="Hu C.H."/>
            <person name="Huitema E."/>
            <person name="Jeong D.H."/>
            <person name="Jones A.M."/>
            <person name="Jones J.D."/>
            <person name="Jones R.W."/>
            <person name="Karlsson E.K."/>
            <person name="Kunjeti S.G."/>
            <person name="Lamour K."/>
            <person name="Liu Z."/>
            <person name="Ma L."/>
            <person name="Maclean D."/>
            <person name="Chibucos M.C."/>
            <person name="McDonald H."/>
            <person name="McWalters J."/>
            <person name="Meijer H.J."/>
            <person name="Morgan W."/>
            <person name="Morris P.F."/>
            <person name="Munro C.A."/>
            <person name="O'Neill K."/>
            <person name="Ospina-Giraldo M."/>
            <person name="Pinzon A."/>
            <person name="Pritchard L."/>
            <person name="Ramsahoye B."/>
            <person name="Ren Q."/>
            <person name="Restrepo S."/>
            <person name="Roy S."/>
            <person name="Sadanandom A."/>
            <person name="Savidor A."/>
            <person name="Schornack S."/>
            <person name="Schwartz D.C."/>
            <person name="Schumann U.D."/>
            <person name="Schwessinger B."/>
            <person name="Seyer L."/>
            <person name="Sharpe T."/>
            <person name="Silvar C."/>
            <person name="Song J."/>
            <person name="Studholme D.J."/>
            <person name="Sykes S."/>
            <person name="Thines M."/>
            <person name="van de Vondervoort P.J."/>
            <person name="Phuntumart V."/>
            <person name="Wawra S."/>
            <person name="Weide R."/>
            <person name="Win J."/>
            <person name="Young C."/>
            <person name="Zhou S."/>
            <person name="Fry W."/>
            <person name="Meyers B.C."/>
            <person name="van West P."/>
            <person name="Ristaino J."/>
            <person name="Govers F."/>
            <person name="Birch P.R."/>
            <person name="Whisson S.C."/>
            <person name="Judelson H.S."/>
            <person name="Nusbaum C."/>
        </authorList>
    </citation>
    <scope>NUCLEOTIDE SEQUENCE [LARGE SCALE GENOMIC DNA]</scope>
    <source>
        <strain evidence="3">T30-4</strain>
    </source>
</reference>
<protein>
    <recommendedName>
        <fullName evidence="1">Protein kinase domain-containing protein</fullName>
    </recommendedName>
</protein>
<evidence type="ECO:0000259" key="1">
    <source>
        <dbReference type="PROSITE" id="PS50011"/>
    </source>
</evidence>
<dbReference type="InParanoid" id="D0N174"/>
<dbReference type="GO" id="GO:0005524">
    <property type="term" value="F:ATP binding"/>
    <property type="evidence" value="ECO:0007669"/>
    <property type="project" value="InterPro"/>
</dbReference>
<dbReference type="PANTHER" id="PTHR44329:SF214">
    <property type="entry name" value="PROTEIN KINASE DOMAIN-CONTAINING PROTEIN"/>
    <property type="match status" value="1"/>
</dbReference>
<accession>D0N174</accession>
<dbReference type="KEGG" id="pif:PITG_04405"/>
<dbReference type="InterPro" id="IPR011009">
    <property type="entry name" value="Kinase-like_dom_sf"/>
</dbReference>